<comment type="caution">
    <text evidence="1">The sequence shown here is derived from an EMBL/GenBank/DDBJ whole genome shotgun (WGS) entry which is preliminary data.</text>
</comment>
<proteinExistence type="predicted"/>
<reference evidence="1" key="1">
    <citation type="submission" date="2016-10" db="EMBL/GenBank/DDBJ databases">
        <title>Sequence of Gallionella enrichment culture.</title>
        <authorList>
            <person name="Poehlein A."/>
            <person name="Muehling M."/>
            <person name="Daniel R."/>
        </authorList>
    </citation>
    <scope>NUCLEOTIDE SEQUENCE</scope>
</reference>
<protein>
    <submittedName>
        <fullName evidence="1">Uncharacterized protein</fullName>
    </submittedName>
</protein>
<evidence type="ECO:0000313" key="1">
    <source>
        <dbReference type="EMBL" id="OIQ84283.1"/>
    </source>
</evidence>
<sequence>MADVRKERGLRAIDLRQCLRPPAFGLISARRTQAGGALRRHEFDESRIGLSQRAVRIQTGDKQPGWMCLALLGDRHGHEIARRAVPCAVRQSRKAAHVVNAAGLLPA</sequence>
<accession>A0A1J5R3I8</accession>
<dbReference type="EMBL" id="MLJW01000630">
    <property type="protein sequence ID" value="OIQ84283.1"/>
    <property type="molecule type" value="Genomic_DNA"/>
</dbReference>
<dbReference type="AlphaFoldDB" id="A0A1J5R3I8"/>
<gene>
    <name evidence="1" type="ORF">GALL_339120</name>
</gene>
<name>A0A1J5R3I8_9ZZZZ</name>
<organism evidence="1">
    <name type="scientific">mine drainage metagenome</name>
    <dbReference type="NCBI Taxonomy" id="410659"/>
    <lineage>
        <taxon>unclassified sequences</taxon>
        <taxon>metagenomes</taxon>
        <taxon>ecological metagenomes</taxon>
    </lineage>
</organism>